<accession>A0A5M9JVT8</accession>
<gene>
    <name evidence="2" type="ORF">EYC84_002134</name>
</gene>
<dbReference type="Proteomes" id="UP000322873">
    <property type="component" value="Unassembled WGS sequence"/>
</dbReference>
<feature type="chain" id="PRO_5024363490" description="Fucose-specific lectin" evidence="1">
    <location>
        <begin position="16"/>
        <end position="315"/>
    </location>
</feature>
<name>A0A5M9JVT8_MONFR</name>
<organism evidence="2 3">
    <name type="scientific">Monilinia fructicola</name>
    <name type="common">Brown rot fungus</name>
    <name type="synonym">Ciboria fructicola</name>
    <dbReference type="NCBI Taxonomy" id="38448"/>
    <lineage>
        <taxon>Eukaryota</taxon>
        <taxon>Fungi</taxon>
        <taxon>Dikarya</taxon>
        <taxon>Ascomycota</taxon>
        <taxon>Pezizomycotina</taxon>
        <taxon>Leotiomycetes</taxon>
        <taxon>Helotiales</taxon>
        <taxon>Sclerotiniaceae</taxon>
        <taxon>Monilinia</taxon>
    </lineage>
</organism>
<proteinExistence type="predicted"/>
<dbReference type="AlphaFoldDB" id="A0A5M9JVT8"/>
<evidence type="ECO:0000313" key="2">
    <source>
        <dbReference type="EMBL" id="KAA8572229.1"/>
    </source>
</evidence>
<keyword evidence="3" id="KW-1185">Reference proteome</keyword>
<keyword evidence="1" id="KW-0732">Signal</keyword>
<comment type="caution">
    <text evidence="2">The sequence shown here is derived from an EMBL/GenBank/DDBJ whole genome shotgun (WGS) entry which is preliminary data.</text>
</comment>
<reference evidence="2 3" key="1">
    <citation type="submission" date="2019-06" db="EMBL/GenBank/DDBJ databases">
        <title>Genome Sequence of the Brown Rot Fungal Pathogen Monilinia fructicola.</title>
        <authorList>
            <person name="De Miccolis Angelini R.M."/>
            <person name="Landi L."/>
            <person name="Abate D."/>
            <person name="Pollastro S."/>
            <person name="Romanazzi G."/>
            <person name="Faretra F."/>
        </authorList>
    </citation>
    <scope>NUCLEOTIDE SEQUENCE [LARGE SCALE GENOMIC DNA]</scope>
    <source>
        <strain evidence="2 3">Mfrc123</strain>
    </source>
</reference>
<feature type="signal peptide" evidence="1">
    <location>
        <begin position="1"/>
        <end position="15"/>
    </location>
</feature>
<evidence type="ECO:0008006" key="4">
    <source>
        <dbReference type="Google" id="ProtNLM"/>
    </source>
</evidence>
<evidence type="ECO:0000313" key="3">
    <source>
        <dbReference type="Proteomes" id="UP000322873"/>
    </source>
</evidence>
<protein>
    <recommendedName>
        <fullName evidence="4">Fucose-specific lectin</fullName>
    </recommendedName>
</protein>
<dbReference type="VEuPathDB" id="FungiDB:MFRU_060g00020"/>
<dbReference type="EMBL" id="VICG01000005">
    <property type="protein sequence ID" value="KAA8572229.1"/>
    <property type="molecule type" value="Genomic_DNA"/>
</dbReference>
<evidence type="ECO:0000256" key="1">
    <source>
        <dbReference type="SAM" id="SignalP"/>
    </source>
</evidence>
<sequence length="315" mass="34958">MQVLAFMIWLVVVEAIYNTSLFSFSATQTSSTVLFNSGDGQAIGLDASLASNSYRTSTPKKATERIATSIAPALCNYLWIHTYITDPDGIVWRRTYGAVEYGWTDDWITFIPPQKPSGEVCFSLTSSTRYAPSQCQRFNAPFLTQFSSTLSQITTQTTDTRLSLVVHYLGISSDGKLLLNRQWSKNDGSNYLTQNNLSGSLKFVGEPLVSNCLININECDLDVWGISNTGRLYRRSFTGDISSGTWSDWEDLGIYNSLTKPATHIHSSFTALKTGWYPSKTTWSPSLYTNWLSPPTISVYNDGTTRGSDVHVCGN</sequence>